<evidence type="ECO:0000256" key="3">
    <source>
        <dbReference type="ARBA" id="ARBA00004763"/>
    </source>
</evidence>
<comment type="catalytic activity">
    <reaction evidence="1">
        <text>(7,8-dihydropterin-6-yl)methyl diphosphate + 4-aminobenzoate = 7,8-dihydropteroate + diphosphate</text>
        <dbReference type="Rhea" id="RHEA:19949"/>
        <dbReference type="ChEBI" id="CHEBI:17836"/>
        <dbReference type="ChEBI" id="CHEBI:17839"/>
        <dbReference type="ChEBI" id="CHEBI:33019"/>
        <dbReference type="ChEBI" id="CHEBI:72950"/>
        <dbReference type="EC" id="2.5.1.15"/>
    </reaction>
</comment>
<evidence type="ECO:0000259" key="12">
    <source>
        <dbReference type="PROSITE" id="PS50972"/>
    </source>
</evidence>
<reference evidence="14" key="1">
    <citation type="submission" date="2021-11" db="EMBL/GenBank/DDBJ databases">
        <title>Cultivation dependent microbiological survey of springs from the worlds oldest radium mine currently devoted to the extraction of radon-saturated water.</title>
        <authorList>
            <person name="Kapinusova G."/>
            <person name="Smrhova T."/>
            <person name="Strejcek M."/>
            <person name="Suman J."/>
            <person name="Jani K."/>
            <person name="Pajer P."/>
            <person name="Uhlik O."/>
        </authorList>
    </citation>
    <scope>NUCLEOTIDE SEQUENCE [LARGE SCALE GENOMIC DNA]</scope>
    <source>
        <strain evidence="14">J379</strain>
    </source>
</reference>
<keyword evidence="14" id="KW-1185">Reference proteome</keyword>
<evidence type="ECO:0000256" key="11">
    <source>
        <dbReference type="SAM" id="MobiDB-lite"/>
    </source>
</evidence>
<keyword evidence="9 10" id="KW-0289">Folate biosynthesis</keyword>
<evidence type="ECO:0000313" key="13">
    <source>
        <dbReference type="EMBL" id="UUY03408.1"/>
    </source>
</evidence>
<evidence type="ECO:0000256" key="6">
    <source>
        <dbReference type="ARBA" id="ARBA00022679"/>
    </source>
</evidence>
<comment type="function">
    <text evidence="10">Catalyzes the condensation of para-aminobenzoate (pABA) with 6-hydroxymethyl-7,8-dihydropterin diphosphate (DHPt-PP) to form 7,8-dihydropteroate (H2Pte), the immediate precursor of folate derivatives.</text>
</comment>
<protein>
    <recommendedName>
        <fullName evidence="5 10">Dihydropteroate synthase</fullName>
        <shortName evidence="10">DHPS</shortName>
        <ecNumber evidence="5 10">2.5.1.15</ecNumber>
    </recommendedName>
    <alternativeName>
        <fullName evidence="10">Dihydropteroate pyrophosphorylase</fullName>
    </alternativeName>
</protein>
<dbReference type="NCBIfam" id="TIGR01496">
    <property type="entry name" value="DHPS"/>
    <property type="match status" value="1"/>
</dbReference>
<dbReference type="PANTHER" id="PTHR20941:SF1">
    <property type="entry name" value="FOLIC ACID SYNTHESIS PROTEIN FOL1"/>
    <property type="match status" value="1"/>
</dbReference>
<sequence>MAAPDPIVMGIVNVTPDSFSDGGRWLDPAAAIAHGLRLAADGAAILDVGGESTRPGAAAVSADEERRRVVPVIQGLTQAGVRVSVDTMKAVVAEAALDAGATLVNDVAALRDPDMAALVADRGCEVCLVHMRGEPRTMQDDPHYDDVVDDVRAFLTARVEVALAAGVARERIVLDPGIGFGKTVDHNLELLDRLDELAALGFPVLVGTSRKSFLGKIVGRDTDDRLPGTIATNVLALARGASIFRVHDVAPVRDALAVAAATLARTWTTPAETMTTSRTTTSTTATRTSRTADPRPSSPSRSSGSPSTPTTG</sequence>
<dbReference type="InterPro" id="IPR011005">
    <property type="entry name" value="Dihydropteroate_synth-like_sf"/>
</dbReference>
<keyword evidence="8 10" id="KW-0460">Magnesium</keyword>
<keyword evidence="6 10" id="KW-0808">Transferase</keyword>
<evidence type="ECO:0000256" key="8">
    <source>
        <dbReference type="ARBA" id="ARBA00022842"/>
    </source>
</evidence>
<feature type="region of interest" description="Disordered" evidence="11">
    <location>
        <begin position="270"/>
        <end position="312"/>
    </location>
</feature>
<dbReference type="EMBL" id="CP088295">
    <property type="protein sequence ID" value="UUY03408.1"/>
    <property type="molecule type" value="Genomic_DNA"/>
</dbReference>
<organism evidence="13 14">
    <name type="scientific">Svornostia abyssi</name>
    <dbReference type="NCBI Taxonomy" id="2898438"/>
    <lineage>
        <taxon>Bacteria</taxon>
        <taxon>Bacillati</taxon>
        <taxon>Actinomycetota</taxon>
        <taxon>Thermoleophilia</taxon>
        <taxon>Solirubrobacterales</taxon>
        <taxon>Baekduiaceae</taxon>
        <taxon>Svornostia</taxon>
    </lineage>
</organism>
<gene>
    <name evidence="13" type="primary">folP</name>
    <name evidence="13" type="ORF">LRS13_22510</name>
</gene>
<keyword evidence="7 10" id="KW-0479">Metal-binding</keyword>
<dbReference type="InterPro" id="IPR006390">
    <property type="entry name" value="DHP_synth_dom"/>
</dbReference>
<dbReference type="SUPFAM" id="SSF51717">
    <property type="entry name" value="Dihydropteroate synthetase-like"/>
    <property type="match status" value="1"/>
</dbReference>
<evidence type="ECO:0000256" key="1">
    <source>
        <dbReference type="ARBA" id="ARBA00000012"/>
    </source>
</evidence>
<evidence type="ECO:0000256" key="4">
    <source>
        <dbReference type="ARBA" id="ARBA00009503"/>
    </source>
</evidence>
<evidence type="ECO:0000256" key="9">
    <source>
        <dbReference type="ARBA" id="ARBA00022909"/>
    </source>
</evidence>
<evidence type="ECO:0000256" key="2">
    <source>
        <dbReference type="ARBA" id="ARBA00001946"/>
    </source>
</evidence>
<dbReference type="PANTHER" id="PTHR20941">
    <property type="entry name" value="FOLATE SYNTHESIS PROTEINS"/>
    <property type="match status" value="1"/>
</dbReference>
<name>A0ABY5PFI9_9ACTN</name>
<accession>A0ABY5PFI9</accession>
<dbReference type="Proteomes" id="UP001058860">
    <property type="component" value="Chromosome"/>
</dbReference>
<dbReference type="InterPro" id="IPR000489">
    <property type="entry name" value="Pterin-binding_dom"/>
</dbReference>
<dbReference type="PROSITE" id="PS00792">
    <property type="entry name" value="DHPS_1"/>
    <property type="match status" value="1"/>
</dbReference>
<feature type="domain" description="Pterin-binding" evidence="12">
    <location>
        <begin position="6"/>
        <end position="257"/>
    </location>
</feature>
<evidence type="ECO:0000256" key="7">
    <source>
        <dbReference type="ARBA" id="ARBA00022723"/>
    </source>
</evidence>
<comment type="pathway">
    <text evidence="3 10">Cofactor biosynthesis; tetrahydrofolate biosynthesis; 7,8-dihydrofolate from 2-amino-4-hydroxy-6-hydroxymethyl-7,8-dihydropteridine diphosphate and 4-aminobenzoate: step 1/2.</text>
</comment>
<dbReference type="InterPro" id="IPR045031">
    <property type="entry name" value="DHP_synth-like"/>
</dbReference>
<dbReference type="Gene3D" id="3.20.20.20">
    <property type="entry name" value="Dihydropteroate synthase-like"/>
    <property type="match status" value="1"/>
</dbReference>
<evidence type="ECO:0000256" key="10">
    <source>
        <dbReference type="RuleBase" id="RU361205"/>
    </source>
</evidence>
<comment type="similarity">
    <text evidence="4 10">Belongs to the DHPS family.</text>
</comment>
<comment type="cofactor">
    <cofactor evidence="2 10">
        <name>Mg(2+)</name>
        <dbReference type="ChEBI" id="CHEBI:18420"/>
    </cofactor>
</comment>
<dbReference type="PROSITE" id="PS00793">
    <property type="entry name" value="DHPS_2"/>
    <property type="match status" value="1"/>
</dbReference>
<proteinExistence type="inferred from homology"/>
<dbReference type="CDD" id="cd00739">
    <property type="entry name" value="DHPS"/>
    <property type="match status" value="1"/>
</dbReference>
<dbReference type="EC" id="2.5.1.15" evidence="5 10"/>
<dbReference type="Pfam" id="PF00809">
    <property type="entry name" value="Pterin_bind"/>
    <property type="match status" value="1"/>
</dbReference>
<dbReference type="GO" id="GO:0004156">
    <property type="term" value="F:dihydropteroate synthase activity"/>
    <property type="evidence" value="ECO:0007669"/>
    <property type="project" value="UniProtKB-EC"/>
</dbReference>
<dbReference type="PROSITE" id="PS50972">
    <property type="entry name" value="PTERIN_BINDING"/>
    <property type="match status" value="1"/>
</dbReference>
<evidence type="ECO:0000313" key="14">
    <source>
        <dbReference type="Proteomes" id="UP001058860"/>
    </source>
</evidence>
<evidence type="ECO:0000256" key="5">
    <source>
        <dbReference type="ARBA" id="ARBA00012458"/>
    </source>
</evidence>